<name>A0ABV6C1V8_9ACTN</name>
<dbReference type="EMBL" id="JBHLYQ010000042">
    <property type="protein sequence ID" value="MFC0081676.1"/>
    <property type="molecule type" value="Genomic_DNA"/>
</dbReference>
<dbReference type="InterPro" id="IPR036873">
    <property type="entry name" value="Rhodanese-like_dom_sf"/>
</dbReference>
<dbReference type="Gene3D" id="3.40.250.10">
    <property type="entry name" value="Rhodanese-like domain"/>
    <property type="match status" value="2"/>
</dbReference>
<protein>
    <submittedName>
        <fullName evidence="3">Rhodanese-like domain-containing protein</fullName>
    </submittedName>
</protein>
<gene>
    <name evidence="3" type="ORF">ACFFRE_05895</name>
</gene>
<feature type="domain" description="Rhodanese" evidence="2">
    <location>
        <begin position="367"/>
        <end position="453"/>
    </location>
</feature>
<dbReference type="InterPro" id="IPR051682">
    <property type="entry name" value="Mito_Persulfide_Diox"/>
</dbReference>
<proteinExistence type="predicted"/>
<evidence type="ECO:0000313" key="3">
    <source>
        <dbReference type="EMBL" id="MFC0081676.1"/>
    </source>
</evidence>
<dbReference type="InterPro" id="IPR044528">
    <property type="entry name" value="POD-like_MBL-fold"/>
</dbReference>
<dbReference type="Proteomes" id="UP001589788">
    <property type="component" value="Unassembled WGS sequence"/>
</dbReference>
<dbReference type="Gene3D" id="3.60.15.10">
    <property type="entry name" value="Ribonuclease Z/Hydroxyacylglutathione hydrolase-like"/>
    <property type="match status" value="1"/>
</dbReference>
<dbReference type="Pfam" id="PF00581">
    <property type="entry name" value="Rhodanese"/>
    <property type="match status" value="1"/>
</dbReference>
<evidence type="ECO:0000256" key="1">
    <source>
        <dbReference type="ARBA" id="ARBA00022723"/>
    </source>
</evidence>
<sequence>MVEVVTIETPELGDRSYLVHDGENALVVDPQRDIDRVLAVAEEAGVSIAAVCETHIHNDYVTGGLALARQVGAEYLVSAADDVAFPRRGVAEGDEVKVGRFVVQVLETPGHTPHHLSYLVVDDGQPVAVFTGGSLLYGTVGRTDLIGPEVTEELTRAQHRSARRLVRELPPEVAVYPTHGFGSFCSSAQSSGAATSTVGDEARSNLAAQVEDEDEFVRILLAGLTAYPRYYAHMGRLNREGPEAVSLDPPAPVDPEELARRIRAGEWVVDLRQRRAYAKDHLSGTVGIEMGTLFSTYLGWVAPFEGPITLVGDRPEDVAAARRQLVRIGIDQQLRGAAVGSLDELAAGIERRSYSVSDFAGVVAAGGPQAVTVLDVRRDDERRTSFIEGSLHVPLQDLEQRLGELPRTTLWVHCAAGFRASIAASILDRAGFEVVLVDDDFQRAAQVGLPVVPGRE</sequence>
<dbReference type="PANTHER" id="PTHR43084">
    <property type="entry name" value="PERSULFIDE DIOXYGENASE ETHE1"/>
    <property type="match status" value="1"/>
</dbReference>
<organism evidence="3 4">
    <name type="scientific">Aciditerrimonas ferrireducens</name>
    <dbReference type="NCBI Taxonomy" id="667306"/>
    <lineage>
        <taxon>Bacteria</taxon>
        <taxon>Bacillati</taxon>
        <taxon>Actinomycetota</taxon>
        <taxon>Acidimicrobiia</taxon>
        <taxon>Acidimicrobiales</taxon>
        <taxon>Acidimicrobiaceae</taxon>
        <taxon>Aciditerrimonas</taxon>
    </lineage>
</organism>
<dbReference type="SUPFAM" id="SSF52821">
    <property type="entry name" value="Rhodanese/Cell cycle control phosphatase"/>
    <property type="match status" value="2"/>
</dbReference>
<dbReference type="InterPro" id="IPR001279">
    <property type="entry name" value="Metallo-B-lactamas"/>
</dbReference>
<dbReference type="InterPro" id="IPR001763">
    <property type="entry name" value="Rhodanese-like_dom"/>
</dbReference>
<evidence type="ECO:0000313" key="4">
    <source>
        <dbReference type="Proteomes" id="UP001589788"/>
    </source>
</evidence>
<dbReference type="PROSITE" id="PS50206">
    <property type="entry name" value="RHODANESE_3"/>
    <property type="match status" value="1"/>
</dbReference>
<keyword evidence="4" id="KW-1185">Reference proteome</keyword>
<evidence type="ECO:0000259" key="2">
    <source>
        <dbReference type="PROSITE" id="PS50206"/>
    </source>
</evidence>
<dbReference type="RefSeq" id="WP_377788957.1">
    <property type="nucleotide sequence ID" value="NZ_JBHLYQ010000042.1"/>
</dbReference>
<dbReference type="SUPFAM" id="SSF56281">
    <property type="entry name" value="Metallo-hydrolase/oxidoreductase"/>
    <property type="match status" value="1"/>
</dbReference>
<reference evidence="3 4" key="1">
    <citation type="submission" date="2024-09" db="EMBL/GenBank/DDBJ databases">
        <authorList>
            <person name="Sun Q."/>
            <person name="Mori K."/>
        </authorList>
    </citation>
    <scope>NUCLEOTIDE SEQUENCE [LARGE SCALE GENOMIC DNA]</scope>
    <source>
        <strain evidence="3 4">JCM 15389</strain>
    </source>
</reference>
<keyword evidence="1" id="KW-0479">Metal-binding</keyword>
<dbReference type="PANTHER" id="PTHR43084:SF1">
    <property type="entry name" value="PERSULFIDE DIOXYGENASE ETHE1, MITOCHONDRIAL"/>
    <property type="match status" value="1"/>
</dbReference>
<dbReference type="SMART" id="SM00849">
    <property type="entry name" value="Lactamase_B"/>
    <property type="match status" value="1"/>
</dbReference>
<dbReference type="InterPro" id="IPR036866">
    <property type="entry name" value="RibonucZ/Hydroxyglut_hydro"/>
</dbReference>
<dbReference type="CDD" id="cd07724">
    <property type="entry name" value="POD-like_MBL-fold"/>
    <property type="match status" value="1"/>
</dbReference>
<comment type="caution">
    <text evidence="3">The sequence shown here is derived from an EMBL/GenBank/DDBJ whole genome shotgun (WGS) entry which is preliminary data.</text>
</comment>
<dbReference type="Pfam" id="PF00753">
    <property type="entry name" value="Lactamase_B"/>
    <property type="match status" value="1"/>
</dbReference>
<accession>A0ABV6C1V8</accession>
<dbReference type="SMART" id="SM00450">
    <property type="entry name" value="RHOD"/>
    <property type="match status" value="1"/>
</dbReference>